<dbReference type="InterPro" id="IPR001841">
    <property type="entry name" value="Znf_RING"/>
</dbReference>
<dbReference type="PANTHER" id="PTHR19848:SF8">
    <property type="entry name" value="F-BOX AND WD REPEAT DOMAIN CONTAINING 7"/>
    <property type="match status" value="1"/>
</dbReference>
<dbReference type="Proteomes" id="UP001174909">
    <property type="component" value="Unassembled WGS sequence"/>
</dbReference>
<dbReference type="Pfam" id="PF13923">
    <property type="entry name" value="zf-C3HC4_2"/>
    <property type="match status" value="1"/>
</dbReference>
<dbReference type="SMART" id="SM00320">
    <property type="entry name" value="WD40"/>
    <property type="match status" value="7"/>
</dbReference>
<evidence type="ECO:0000313" key="10">
    <source>
        <dbReference type="EMBL" id="CAI8054755.1"/>
    </source>
</evidence>
<reference evidence="10" key="1">
    <citation type="submission" date="2023-03" db="EMBL/GenBank/DDBJ databases">
        <authorList>
            <person name="Steffen K."/>
            <person name="Cardenas P."/>
        </authorList>
    </citation>
    <scope>NUCLEOTIDE SEQUENCE</scope>
</reference>
<dbReference type="EMBL" id="CASHTH010004207">
    <property type="protein sequence ID" value="CAI8054755.1"/>
    <property type="molecule type" value="Genomic_DNA"/>
</dbReference>
<comment type="caution">
    <text evidence="10">The sequence shown here is derived from an EMBL/GenBank/DDBJ whole genome shotgun (WGS) entry which is preliminary data.</text>
</comment>
<evidence type="ECO:0000256" key="2">
    <source>
        <dbReference type="ARBA" id="ARBA00022723"/>
    </source>
</evidence>
<dbReference type="SUPFAM" id="SSF49599">
    <property type="entry name" value="TRAF domain-like"/>
    <property type="match status" value="1"/>
</dbReference>
<dbReference type="InterPro" id="IPR013083">
    <property type="entry name" value="Znf_RING/FYVE/PHD"/>
</dbReference>
<dbReference type="PROSITE" id="PS50089">
    <property type="entry name" value="ZF_RING_2"/>
    <property type="match status" value="1"/>
</dbReference>
<dbReference type="InterPro" id="IPR017907">
    <property type="entry name" value="Znf_RING_CS"/>
</dbReference>
<name>A0AA35TUL8_GEOBA</name>
<dbReference type="PRINTS" id="PR00320">
    <property type="entry name" value="GPROTEINBRPT"/>
</dbReference>
<organism evidence="10 11">
    <name type="scientific">Geodia barretti</name>
    <name type="common">Barrett's horny sponge</name>
    <dbReference type="NCBI Taxonomy" id="519541"/>
    <lineage>
        <taxon>Eukaryota</taxon>
        <taxon>Metazoa</taxon>
        <taxon>Porifera</taxon>
        <taxon>Demospongiae</taxon>
        <taxon>Heteroscleromorpha</taxon>
        <taxon>Tetractinellida</taxon>
        <taxon>Astrophorina</taxon>
        <taxon>Geodiidae</taxon>
        <taxon>Geodia</taxon>
    </lineage>
</organism>
<evidence type="ECO:0000256" key="6">
    <source>
        <dbReference type="PROSITE-ProRule" id="PRU00175"/>
    </source>
</evidence>
<dbReference type="PROSITE" id="PS50082">
    <property type="entry name" value="WD_REPEATS_2"/>
    <property type="match status" value="2"/>
</dbReference>
<keyword evidence="11" id="KW-1185">Reference proteome</keyword>
<proteinExistence type="predicted"/>
<evidence type="ECO:0000313" key="11">
    <source>
        <dbReference type="Proteomes" id="UP001174909"/>
    </source>
</evidence>
<dbReference type="SUPFAM" id="SSF50978">
    <property type="entry name" value="WD40 repeat-like"/>
    <property type="match status" value="1"/>
</dbReference>
<dbReference type="SMART" id="SM00184">
    <property type="entry name" value="RING"/>
    <property type="match status" value="1"/>
</dbReference>
<dbReference type="Pfam" id="PF00400">
    <property type="entry name" value="WD40"/>
    <property type="match status" value="2"/>
</dbReference>
<evidence type="ECO:0000259" key="9">
    <source>
        <dbReference type="PROSITE" id="PS50089"/>
    </source>
</evidence>
<dbReference type="SUPFAM" id="SSF57850">
    <property type="entry name" value="RING/U-box"/>
    <property type="match status" value="1"/>
</dbReference>
<keyword evidence="2" id="KW-0479">Metal-binding</keyword>
<dbReference type="PROSITE" id="PS00518">
    <property type="entry name" value="ZF_RING_1"/>
    <property type="match status" value="1"/>
</dbReference>
<protein>
    <submittedName>
        <fullName evidence="10">E3 ubiquitin-protein ligase TRAF7</fullName>
    </submittedName>
</protein>
<keyword evidence="4 6" id="KW-0863">Zinc-finger</keyword>
<dbReference type="AlphaFoldDB" id="A0AA35TUL8"/>
<evidence type="ECO:0000256" key="3">
    <source>
        <dbReference type="ARBA" id="ARBA00022737"/>
    </source>
</evidence>
<dbReference type="InterPro" id="IPR015943">
    <property type="entry name" value="WD40/YVTN_repeat-like_dom_sf"/>
</dbReference>
<accession>A0AA35TUL8</accession>
<gene>
    <name evidence="10" type="ORF">GBAR_LOCUS29858</name>
</gene>
<dbReference type="InterPro" id="IPR020472">
    <property type="entry name" value="WD40_PAC1"/>
</dbReference>
<dbReference type="CDD" id="cd00200">
    <property type="entry name" value="WD40"/>
    <property type="match status" value="1"/>
</dbReference>
<dbReference type="InterPro" id="IPR036322">
    <property type="entry name" value="WD40_repeat_dom_sf"/>
</dbReference>
<dbReference type="GO" id="GO:0008270">
    <property type="term" value="F:zinc ion binding"/>
    <property type="evidence" value="ECO:0007669"/>
    <property type="project" value="UniProtKB-KW"/>
</dbReference>
<evidence type="ECO:0000256" key="7">
    <source>
        <dbReference type="PROSITE-ProRule" id="PRU00221"/>
    </source>
</evidence>
<keyword evidence="8" id="KW-0175">Coiled coil</keyword>
<dbReference type="PROSITE" id="PS00678">
    <property type="entry name" value="WD_REPEATS_1"/>
    <property type="match status" value="1"/>
</dbReference>
<dbReference type="PROSITE" id="PS50294">
    <property type="entry name" value="WD_REPEATS_REGION"/>
    <property type="match status" value="2"/>
</dbReference>
<dbReference type="InterPro" id="IPR001680">
    <property type="entry name" value="WD40_rpt"/>
</dbReference>
<evidence type="ECO:0000256" key="8">
    <source>
        <dbReference type="SAM" id="Coils"/>
    </source>
</evidence>
<keyword evidence="1 7" id="KW-0853">WD repeat</keyword>
<dbReference type="Gene3D" id="2.130.10.10">
    <property type="entry name" value="YVTN repeat-like/Quinoprotein amine dehydrogenase"/>
    <property type="match status" value="2"/>
</dbReference>
<keyword evidence="3" id="KW-0677">Repeat</keyword>
<feature type="repeat" description="WD" evidence="7">
    <location>
        <begin position="338"/>
        <end position="368"/>
    </location>
</feature>
<feature type="repeat" description="WD" evidence="7">
    <location>
        <begin position="543"/>
        <end position="580"/>
    </location>
</feature>
<evidence type="ECO:0000256" key="4">
    <source>
        <dbReference type="ARBA" id="ARBA00022771"/>
    </source>
</evidence>
<feature type="coiled-coil region" evidence="8">
    <location>
        <begin position="196"/>
        <end position="269"/>
    </location>
</feature>
<dbReference type="PANTHER" id="PTHR19848">
    <property type="entry name" value="WD40 REPEAT PROTEIN"/>
    <property type="match status" value="1"/>
</dbReference>
<dbReference type="Gene3D" id="3.30.40.10">
    <property type="entry name" value="Zinc/RING finger domain, C3HC4 (zinc finger)"/>
    <property type="match status" value="2"/>
</dbReference>
<feature type="domain" description="RING-type" evidence="9">
    <location>
        <begin position="23"/>
        <end position="62"/>
    </location>
</feature>
<evidence type="ECO:0000256" key="5">
    <source>
        <dbReference type="ARBA" id="ARBA00022833"/>
    </source>
</evidence>
<sequence>MLAAAAAIVKPAKFVEEPPALLCPVCGRVFSEPVISVTCGHTFCRECVGALIREGRRCPADRVACDSGQLVLNRAVMGQIHDLKIYCCHGLLSRNGGKTWETDTDGCKEVVVLGRREEHESKCQFAKTVCPIGGELCGVLRVNQMDVHVTSCSRVPCPFSNFGCMYHGTNVGVTEHKSSCSYKDESQLLIITMRELKLVKESNQELQSSNRELQQSLGKALKSIDRLVAERTVQLEQQALAITAITSRMEKMEEKMEGLTLRSDKVEETLRSWTPHGRSYTGGGTPVIRERTNREKRWSMESFASLASATHDGGHLYSNHHRLFQWQMPFTVKCIGTFKGHKGTIWSLLAHSNWLFSSSSDGTIKVWDTADLRKGCVRTVTAHKDCAISLAVCRGVLYSSGTDLALRSWHIDTMEEVGAVLKAHDSMISAMICSKQSLFTSSLGCIKVWDLISLKEIHRINNISQSWIRALAYDKRSDYLYSTTNNRLHVWRASDDFGLVKEVETHFGAIYSLGVTHKFLVTGTHSRNIQVYDRGSLSHHCTLNGHIGIVTVLRVTESPVGVFMFSGSSDNTVQVWNLENMLPILALQRHEKPVQALAICQDSVFTGSEDMEIKVFRHFKL</sequence>
<keyword evidence="5" id="KW-0862">Zinc</keyword>
<dbReference type="InterPro" id="IPR019775">
    <property type="entry name" value="WD40_repeat_CS"/>
</dbReference>
<evidence type="ECO:0000256" key="1">
    <source>
        <dbReference type="ARBA" id="ARBA00022574"/>
    </source>
</evidence>